<dbReference type="EMBL" id="AUXW01000160">
    <property type="protein sequence ID" value="KKE82600.1"/>
    <property type="molecule type" value="Genomic_DNA"/>
</dbReference>
<protein>
    <recommendedName>
        <fullName evidence="7">LysR substrate-binding domain-containing protein</fullName>
    </recommendedName>
</protein>
<dbReference type="RefSeq" id="WP_046356981.1">
    <property type="nucleotide sequence ID" value="NZ_AUXW01000160.1"/>
</dbReference>
<dbReference type="PANTHER" id="PTHR30118:SF15">
    <property type="entry name" value="TRANSCRIPTIONAL REGULATORY PROTEIN"/>
    <property type="match status" value="1"/>
</dbReference>
<dbReference type="InterPro" id="IPR050389">
    <property type="entry name" value="LysR-type_TF"/>
</dbReference>
<evidence type="ECO:0000256" key="3">
    <source>
        <dbReference type="ARBA" id="ARBA00023125"/>
    </source>
</evidence>
<dbReference type="SUPFAM" id="SSF53850">
    <property type="entry name" value="Periplasmic binding protein-like II"/>
    <property type="match status" value="1"/>
</dbReference>
<evidence type="ECO:0000313" key="5">
    <source>
        <dbReference type="EMBL" id="KKE82600.1"/>
    </source>
</evidence>
<evidence type="ECO:0000313" key="6">
    <source>
        <dbReference type="Proteomes" id="UP000033434"/>
    </source>
</evidence>
<proteinExistence type="inferred from homology"/>
<evidence type="ECO:0000256" key="1">
    <source>
        <dbReference type="ARBA" id="ARBA00009437"/>
    </source>
</evidence>
<dbReference type="PATRIC" id="fig|1129367.4.peg.3477"/>
<dbReference type="Proteomes" id="UP000033434">
    <property type="component" value="Unassembled WGS sequence"/>
</dbReference>
<evidence type="ECO:0000256" key="2">
    <source>
        <dbReference type="ARBA" id="ARBA00023015"/>
    </source>
</evidence>
<organism evidence="5 6">
    <name type="scientific">Pseudoalteromonas luteoviolacea S4054</name>
    <dbReference type="NCBI Taxonomy" id="1129367"/>
    <lineage>
        <taxon>Bacteria</taxon>
        <taxon>Pseudomonadati</taxon>
        <taxon>Pseudomonadota</taxon>
        <taxon>Gammaproteobacteria</taxon>
        <taxon>Alteromonadales</taxon>
        <taxon>Pseudoalteromonadaceae</taxon>
        <taxon>Pseudoalteromonas</taxon>
    </lineage>
</organism>
<dbReference type="GO" id="GO:0006355">
    <property type="term" value="P:regulation of DNA-templated transcription"/>
    <property type="evidence" value="ECO:0007669"/>
    <property type="project" value="TreeGrafter"/>
</dbReference>
<sequence>MVDDALNALGLSRTVQYKVANFLTAPYIVEKSDAIFTAPRRFINAISQQFQISQFETPVPMESYAMRLYWHIKNKDEQVIKWFREQLVAVARGN</sequence>
<dbReference type="Gene3D" id="3.40.190.10">
    <property type="entry name" value="Periplasmic binding protein-like II"/>
    <property type="match status" value="1"/>
</dbReference>
<accession>A0A0F6A8T7</accession>
<dbReference type="GO" id="GO:0003677">
    <property type="term" value="F:DNA binding"/>
    <property type="evidence" value="ECO:0007669"/>
    <property type="project" value="UniProtKB-KW"/>
</dbReference>
<dbReference type="AlphaFoldDB" id="A0A0F6A8T7"/>
<keyword evidence="3" id="KW-0238">DNA-binding</keyword>
<comment type="similarity">
    <text evidence="1">Belongs to the LysR transcriptional regulatory family.</text>
</comment>
<gene>
    <name evidence="5" type="ORF">N479_17470</name>
</gene>
<keyword evidence="2" id="KW-0805">Transcription regulation</keyword>
<evidence type="ECO:0000256" key="4">
    <source>
        <dbReference type="ARBA" id="ARBA00023163"/>
    </source>
</evidence>
<reference evidence="5 6" key="1">
    <citation type="journal article" date="2015" name="BMC Genomics">
        <title>Genome mining reveals unlocked bioactive potential of marine Gram-negative bacteria.</title>
        <authorList>
            <person name="Machado H."/>
            <person name="Sonnenschein E.C."/>
            <person name="Melchiorsen J."/>
            <person name="Gram L."/>
        </authorList>
    </citation>
    <scope>NUCLEOTIDE SEQUENCE [LARGE SCALE GENOMIC DNA]</scope>
    <source>
        <strain evidence="5 6">S4054</strain>
    </source>
</reference>
<dbReference type="PANTHER" id="PTHR30118">
    <property type="entry name" value="HTH-TYPE TRANSCRIPTIONAL REGULATOR LEUO-RELATED"/>
    <property type="match status" value="1"/>
</dbReference>
<keyword evidence="4" id="KW-0804">Transcription</keyword>
<name>A0A0F6A8T7_9GAMM</name>
<comment type="caution">
    <text evidence="5">The sequence shown here is derived from an EMBL/GenBank/DDBJ whole genome shotgun (WGS) entry which is preliminary data.</text>
</comment>
<evidence type="ECO:0008006" key="7">
    <source>
        <dbReference type="Google" id="ProtNLM"/>
    </source>
</evidence>